<protein>
    <submittedName>
        <fullName evidence="3">Alpha/beta fold hydrolase</fullName>
    </submittedName>
</protein>
<dbReference type="SUPFAM" id="SSF53474">
    <property type="entry name" value="alpha/beta-Hydrolases"/>
    <property type="match status" value="1"/>
</dbReference>
<gene>
    <name evidence="3" type="ORF">ACFQQL_06510</name>
</gene>
<dbReference type="GO" id="GO:0016787">
    <property type="term" value="F:hydrolase activity"/>
    <property type="evidence" value="ECO:0007669"/>
    <property type="project" value="UniProtKB-KW"/>
</dbReference>
<evidence type="ECO:0000313" key="4">
    <source>
        <dbReference type="Proteomes" id="UP001596455"/>
    </source>
</evidence>
<dbReference type="InterPro" id="IPR000073">
    <property type="entry name" value="AB_hydrolase_1"/>
</dbReference>
<dbReference type="Pfam" id="PF12697">
    <property type="entry name" value="Abhydrolase_6"/>
    <property type="match status" value="1"/>
</dbReference>
<dbReference type="Gene3D" id="3.40.50.1820">
    <property type="entry name" value="alpha/beta hydrolase"/>
    <property type="match status" value="1"/>
</dbReference>
<evidence type="ECO:0000313" key="3">
    <source>
        <dbReference type="EMBL" id="MFC7404757.1"/>
    </source>
</evidence>
<comment type="caution">
    <text evidence="3">The sequence shown here is derived from an EMBL/GenBank/DDBJ whole genome shotgun (WGS) entry which is preliminary data.</text>
</comment>
<dbReference type="Proteomes" id="UP001596455">
    <property type="component" value="Unassembled WGS sequence"/>
</dbReference>
<reference evidence="4" key="1">
    <citation type="journal article" date="2019" name="Int. J. Syst. Evol. Microbiol.">
        <title>The Global Catalogue of Microorganisms (GCM) 10K type strain sequencing project: providing services to taxonomists for standard genome sequencing and annotation.</title>
        <authorList>
            <consortium name="The Broad Institute Genomics Platform"/>
            <consortium name="The Broad Institute Genome Sequencing Center for Infectious Disease"/>
            <person name="Wu L."/>
            <person name="Ma J."/>
        </authorList>
    </citation>
    <scope>NUCLEOTIDE SEQUENCE [LARGE SCALE GENOMIC DNA]</scope>
    <source>
        <strain evidence="4">JCM 1490</strain>
    </source>
</reference>
<keyword evidence="3" id="KW-0378">Hydrolase</keyword>
<keyword evidence="4" id="KW-1185">Reference proteome</keyword>
<accession>A0ABW2Q801</accession>
<dbReference type="EMBL" id="JBHTCQ010000001">
    <property type="protein sequence ID" value="MFC7404757.1"/>
    <property type="molecule type" value="Genomic_DNA"/>
</dbReference>
<dbReference type="InterPro" id="IPR050471">
    <property type="entry name" value="AB_hydrolase"/>
</dbReference>
<dbReference type="InterPro" id="IPR029058">
    <property type="entry name" value="AB_hydrolase_fold"/>
</dbReference>
<proteinExistence type="predicted"/>
<dbReference type="PANTHER" id="PTHR43433">
    <property type="entry name" value="HYDROLASE, ALPHA/BETA FOLD FAMILY PROTEIN"/>
    <property type="match status" value="1"/>
</dbReference>
<feature type="region of interest" description="Disordered" evidence="1">
    <location>
        <begin position="1"/>
        <end position="34"/>
    </location>
</feature>
<feature type="domain" description="AB hydrolase-1" evidence="2">
    <location>
        <begin position="35"/>
        <end position="261"/>
    </location>
</feature>
<evidence type="ECO:0000259" key="2">
    <source>
        <dbReference type="Pfam" id="PF12697"/>
    </source>
</evidence>
<dbReference type="PANTHER" id="PTHR43433:SF5">
    <property type="entry name" value="AB HYDROLASE-1 DOMAIN-CONTAINING PROTEIN"/>
    <property type="match status" value="1"/>
</dbReference>
<organism evidence="3 4">
    <name type="scientific">Georgenia alba</name>
    <dbReference type="NCBI Taxonomy" id="2233858"/>
    <lineage>
        <taxon>Bacteria</taxon>
        <taxon>Bacillati</taxon>
        <taxon>Actinomycetota</taxon>
        <taxon>Actinomycetes</taxon>
        <taxon>Micrococcales</taxon>
        <taxon>Bogoriellaceae</taxon>
        <taxon>Georgenia</taxon>
    </lineage>
</organism>
<dbReference type="PRINTS" id="PR00111">
    <property type="entry name" value="ABHYDROLASE"/>
</dbReference>
<name>A0ABW2Q801_9MICO</name>
<sequence>MTASSGRTAAGTPWTSVDERERGTSGARGDGGPTVLFANSLGTAQDSWWPQVEALAGEARCLTWDYWGHGEGGDPPPRPTLEAVTDEAVAVLDAAGADRVHVCGLSLGGMVAVDLAARYPERVASATVLSAPAYQENPQFWTDRAAAVRDGGIDVVSGGVAGRWFTSTFLEAHPEAAERVVAPLRAMRPSGYAACCEAIAGADVRDRARQVTCPATVVAGAQDVAVPASHGEILAAAIPGATLTVVDDGAHILNVSHPDLVTSLLRDRLAAA</sequence>
<evidence type="ECO:0000256" key="1">
    <source>
        <dbReference type="SAM" id="MobiDB-lite"/>
    </source>
</evidence>
<dbReference type="RefSeq" id="WP_382392455.1">
    <property type="nucleotide sequence ID" value="NZ_JBHTCQ010000001.1"/>
</dbReference>